<reference evidence="1" key="2">
    <citation type="submission" date="2023-05" db="EMBL/GenBank/DDBJ databases">
        <authorList>
            <consortium name="Lawrence Berkeley National Laboratory"/>
            <person name="Steindorff A."/>
            <person name="Hensen N."/>
            <person name="Bonometti L."/>
            <person name="Westerberg I."/>
            <person name="Brannstrom I.O."/>
            <person name="Guillou S."/>
            <person name="Cros-Aarteil S."/>
            <person name="Calhoun S."/>
            <person name="Haridas S."/>
            <person name="Kuo A."/>
            <person name="Mondo S."/>
            <person name="Pangilinan J."/>
            <person name="Riley R."/>
            <person name="Labutti K."/>
            <person name="Andreopoulos B."/>
            <person name="Lipzen A."/>
            <person name="Chen C."/>
            <person name="Yanf M."/>
            <person name="Daum C."/>
            <person name="Ng V."/>
            <person name="Clum A."/>
            <person name="Ohm R."/>
            <person name="Martin F."/>
            <person name="Silar P."/>
            <person name="Natvig D."/>
            <person name="Lalanne C."/>
            <person name="Gautier V."/>
            <person name="Ament-Velasquez S.L."/>
            <person name="Kruys A."/>
            <person name="Hutchinson M.I."/>
            <person name="Powell A.J."/>
            <person name="Barry K."/>
            <person name="Miller A.N."/>
            <person name="Grigoriev I.V."/>
            <person name="Debuchy R."/>
            <person name="Gladieux P."/>
            <person name="Thoren M.H."/>
            <person name="Johannesson H."/>
        </authorList>
    </citation>
    <scope>NUCLEOTIDE SEQUENCE</scope>
    <source>
        <strain evidence="1">CBS 508.74</strain>
    </source>
</reference>
<organism evidence="1 2">
    <name type="scientific">Canariomyces notabilis</name>
    <dbReference type="NCBI Taxonomy" id="2074819"/>
    <lineage>
        <taxon>Eukaryota</taxon>
        <taxon>Fungi</taxon>
        <taxon>Dikarya</taxon>
        <taxon>Ascomycota</taxon>
        <taxon>Pezizomycotina</taxon>
        <taxon>Sordariomycetes</taxon>
        <taxon>Sordariomycetidae</taxon>
        <taxon>Sordariales</taxon>
        <taxon>Chaetomiaceae</taxon>
        <taxon>Canariomyces</taxon>
    </lineage>
</organism>
<dbReference type="Proteomes" id="UP001302812">
    <property type="component" value="Unassembled WGS sequence"/>
</dbReference>
<dbReference type="EMBL" id="MU853333">
    <property type="protein sequence ID" value="KAK4116827.1"/>
    <property type="molecule type" value="Genomic_DNA"/>
</dbReference>
<protein>
    <submittedName>
        <fullName evidence="1">Uncharacterized protein</fullName>
    </submittedName>
</protein>
<evidence type="ECO:0000313" key="1">
    <source>
        <dbReference type="EMBL" id="KAK4116827.1"/>
    </source>
</evidence>
<evidence type="ECO:0000313" key="2">
    <source>
        <dbReference type="Proteomes" id="UP001302812"/>
    </source>
</evidence>
<dbReference type="AlphaFoldDB" id="A0AAN6YWY7"/>
<sequence>MYLGSFEKLGVPSKCMSLATLFPERQETSFLGRYMQCYGVICGEFRSSCTSTARTGPVPAGRFFNKNSNTLHSRAESLSAASCYGLWIPLRCRVDAGLFDVRSASLRKGARRHGCYVQHALSGTFPHRAHTHTHALLANSWWQALEPKPGFGKWLAIKIIGSLRCAPTLSR</sequence>
<gene>
    <name evidence="1" type="ORF">N656DRAFT_277143</name>
</gene>
<name>A0AAN6YWY7_9PEZI</name>
<accession>A0AAN6YWY7</accession>
<keyword evidence="2" id="KW-1185">Reference proteome</keyword>
<dbReference type="RefSeq" id="XP_064674397.1">
    <property type="nucleotide sequence ID" value="XM_064809094.1"/>
</dbReference>
<proteinExistence type="predicted"/>
<comment type="caution">
    <text evidence="1">The sequence shown here is derived from an EMBL/GenBank/DDBJ whole genome shotgun (WGS) entry which is preliminary data.</text>
</comment>
<reference evidence="1" key="1">
    <citation type="journal article" date="2023" name="Mol. Phylogenet. Evol.">
        <title>Genome-scale phylogeny and comparative genomics of the fungal order Sordariales.</title>
        <authorList>
            <person name="Hensen N."/>
            <person name="Bonometti L."/>
            <person name="Westerberg I."/>
            <person name="Brannstrom I.O."/>
            <person name="Guillou S."/>
            <person name="Cros-Aarteil S."/>
            <person name="Calhoun S."/>
            <person name="Haridas S."/>
            <person name="Kuo A."/>
            <person name="Mondo S."/>
            <person name="Pangilinan J."/>
            <person name="Riley R."/>
            <person name="LaButti K."/>
            <person name="Andreopoulos B."/>
            <person name="Lipzen A."/>
            <person name="Chen C."/>
            <person name="Yan M."/>
            <person name="Daum C."/>
            <person name="Ng V."/>
            <person name="Clum A."/>
            <person name="Steindorff A."/>
            <person name="Ohm R.A."/>
            <person name="Martin F."/>
            <person name="Silar P."/>
            <person name="Natvig D.O."/>
            <person name="Lalanne C."/>
            <person name="Gautier V."/>
            <person name="Ament-Velasquez S.L."/>
            <person name="Kruys A."/>
            <person name="Hutchinson M.I."/>
            <person name="Powell A.J."/>
            <person name="Barry K."/>
            <person name="Miller A.N."/>
            <person name="Grigoriev I.V."/>
            <person name="Debuchy R."/>
            <person name="Gladieux P."/>
            <person name="Hiltunen Thoren M."/>
            <person name="Johannesson H."/>
        </authorList>
    </citation>
    <scope>NUCLEOTIDE SEQUENCE</scope>
    <source>
        <strain evidence="1">CBS 508.74</strain>
    </source>
</reference>
<dbReference type="GeneID" id="89933217"/>